<dbReference type="InterPro" id="IPR005331">
    <property type="entry name" value="Sulfotransferase"/>
</dbReference>
<dbReference type="GO" id="GO:0008146">
    <property type="term" value="F:sulfotransferase activity"/>
    <property type="evidence" value="ECO:0007669"/>
    <property type="project" value="InterPro"/>
</dbReference>
<dbReference type="GO" id="GO:0016020">
    <property type="term" value="C:membrane"/>
    <property type="evidence" value="ECO:0007669"/>
    <property type="project" value="InterPro"/>
</dbReference>
<dbReference type="Proteomes" id="UP000434209">
    <property type="component" value="Chromosome 1"/>
</dbReference>
<proteinExistence type="predicted"/>
<evidence type="ECO:0008006" key="3">
    <source>
        <dbReference type="Google" id="ProtNLM"/>
    </source>
</evidence>
<name>A0A7Z2J7D3_9BURK</name>
<evidence type="ECO:0000313" key="2">
    <source>
        <dbReference type="Proteomes" id="UP000434209"/>
    </source>
</evidence>
<dbReference type="EMBL" id="CP046909">
    <property type="protein sequence ID" value="QGZ54021.1"/>
    <property type="molecule type" value="Genomic_DNA"/>
</dbReference>
<dbReference type="KEGG" id="pacp:FAZ97_03310"/>
<keyword evidence="2" id="KW-1185">Reference proteome</keyword>
<dbReference type="RefSeq" id="WP_158757179.1">
    <property type="nucleotide sequence ID" value="NZ_CP046909.1"/>
</dbReference>
<protein>
    <recommendedName>
        <fullName evidence="3">Sulfotransferase domain-containing protein</fullName>
    </recommendedName>
</protein>
<gene>
    <name evidence="1" type="ORF">FAZ97_03310</name>
</gene>
<organism evidence="1 2">
    <name type="scientific">Paraburkholderia acidiphila</name>
    <dbReference type="NCBI Taxonomy" id="2571747"/>
    <lineage>
        <taxon>Bacteria</taxon>
        <taxon>Pseudomonadati</taxon>
        <taxon>Pseudomonadota</taxon>
        <taxon>Betaproteobacteria</taxon>
        <taxon>Burkholderiales</taxon>
        <taxon>Burkholderiaceae</taxon>
        <taxon>Paraburkholderia</taxon>
    </lineage>
</organism>
<sequence length="355" mass="40197">MRPRPAFHNAAWPARPRGDAGVFIQGCGATPRALHKQQEQLMTVDIAVIGALYERYLGRTPDPQGLQHFQAFNSADDVERAIVGSDEFRSNGGLLSIPDMPVAWKICILEKAKLIFVPIAKNAHTSILTALLKARGIDWRTLPIQDDLDAKHGTDDDKIHAALAGNNTGLLLKDLSPGRADEIMKDPEYLRVAVFRDPLDRIVSACNHFFVQELDNPMAQRHSQQIVEIFGSAPDGESNLCEYWLRRLMKFLMTNKHVAPDAHWMPQYEYIRALKIDHIVPIERLDVLEKMVAARSGERLDIGLLNVRGSGHGKHDAIAKEVREAVEQYYWLDRHFYELGKANIDALERQFDERK</sequence>
<accession>A0A7Z2J7D3</accession>
<dbReference type="Pfam" id="PF03567">
    <property type="entry name" value="Sulfotransfer_2"/>
    <property type="match status" value="1"/>
</dbReference>
<dbReference type="OrthoDB" id="554104at2"/>
<evidence type="ECO:0000313" key="1">
    <source>
        <dbReference type="EMBL" id="QGZ54021.1"/>
    </source>
</evidence>
<dbReference type="AlphaFoldDB" id="A0A7Z2J7D3"/>
<reference evidence="1 2" key="1">
    <citation type="submission" date="2019-12" db="EMBL/GenBank/DDBJ databases">
        <title>Paraburkholderia acidiphila 7Q-K02 sp. nov and Paraburkholderia acidisoli DHF22 sp. nov., two strains isolated from forest soil.</title>
        <authorList>
            <person name="Gao Z."/>
            <person name="Qiu L."/>
        </authorList>
    </citation>
    <scope>NUCLEOTIDE SEQUENCE [LARGE SCALE GENOMIC DNA]</scope>
    <source>
        <strain evidence="1 2">7Q-K02</strain>
    </source>
</reference>